<dbReference type="EMBL" id="MT418680">
    <property type="protein sequence ID" value="QKF93475.1"/>
    <property type="molecule type" value="Genomic_DNA"/>
</dbReference>
<proteinExistence type="predicted"/>
<dbReference type="Pfam" id="PF22740">
    <property type="entry name" value="PapZ_C"/>
    <property type="match status" value="1"/>
</dbReference>
<evidence type="ECO:0000313" key="3">
    <source>
        <dbReference type="Proteomes" id="UP001162001"/>
    </source>
</evidence>
<name>A0A7D3V540_9VIRU</name>
<protein>
    <submittedName>
        <fullName evidence="2">RNAse adapter protein rapZ</fullName>
    </submittedName>
</protein>
<dbReference type="Proteomes" id="UP001162001">
    <property type="component" value="Segment"/>
</dbReference>
<feature type="domain" description="RapZ C-terminal" evidence="1">
    <location>
        <begin position="46"/>
        <end position="112"/>
    </location>
</feature>
<dbReference type="InterPro" id="IPR053931">
    <property type="entry name" value="RapZ_C"/>
</dbReference>
<organism evidence="2 3">
    <name type="scientific">Fadolivirus FV1/VV64</name>
    <dbReference type="NCBI Taxonomy" id="3070911"/>
    <lineage>
        <taxon>Viruses</taxon>
        <taxon>Varidnaviria</taxon>
        <taxon>Bamfordvirae</taxon>
        <taxon>Nucleocytoviricota</taxon>
        <taxon>Megaviricetes</taxon>
        <taxon>Imitervirales</taxon>
        <taxon>Mimiviridae</taxon>
        <taxon>Klosneuvirinae</taxon>
        <taxon>Fadolivirus</taxon>
        <taxon>Fadolivirus algeromassiliense</taxon>
    </lineage>
</organism>
<reference evidence="2 3" key="1">
    <citation type="submission" date="2020-04" db="EMBL/GenBank/DDBJ databases">
        <title>Advantages and limits of metagenomic assembly and binning of a giant virus.</title>
        <authorList>
            <person name="Schulz F."/>
            <person name="Andreani J."/>
            <person name="Francis R."/>
            <person name="Boudjemaa H."/>
            <person name="Bou Khalil J.Y."/>
            <person name="Lee J."/>
            <person name="La Scola B."/>
            <person name="Woyke T."/>
        </authorList>
    </citation>
    <scope>NUCLEOTIDE SEQUENCE [LARGE SCALE GENOMIC DNA]</scope>
    <source>
        <strain evidence="2 3">FV1/VV64</strain>
    </source>
</reference>
<accession>A0A7D3V540</accession>
<evidence type="ECO:0000313" key="2">
    <source>
        <dbReference type="EMBL" id="QKF93475.1"/>
    </source>
</evidence>
<evidence type="ECO:0000259" key="1">
    <source>
        <dbReference type="Pfam" id="PF22740"/>
    </source>
</evidence>
<gene>
    <name evidence="2" type="ORF">Fadolivirus_1_17</name>
</gene>
<sequence>MDNNYILNIERELTILTWGKSSRKFKPNESQKNFSVGMISILDYGLNLKKINGKNHELQNLIMSDKSFIQTIKSIVLEIEKNNYNTISICCDQGRHRSVAVAEIIKKIYYPQTNIKHLDL</sequence>
<keyword evidence="3" id="KW-1185">Reference proteome</keyword>